<dbReference type="EC" id="4.1.2.13" evidence="5"/>
<dbReference type="InterPro" id="IPR013785">
    <property type="entry name" value="Aldolase_TIM"/>
</dbReference>
<keyword evidence="2" id="KW-0479">Metal-binding</keyword>
<comment type="cofactor">
    <cofactor evidence="1">
        <name>Zn(2+)</name>
        <dbReference type="ChEBI" id="CHEBI:29105"/>
    </cofactor>
</comment>
<evidence type="ECO:0000256" key="3">
    <source>
        <dbReference type="ARBA" id="ARBA00022833"/>
    </source>
</evidence>
<evidence type="ECO:0000313" key="5">
    <source>
        <dbReference type="EMBL" id="MEB3103905.1"/>
    </source>
</evidence>
<dbReference type="InterPro" id="IPR000771">
    <property type="entry name" value="FBA_II"/>
</dbReference>
<dbReference type="Pfam" id="PF01116">
    <property type="entry name" value="F_bP_aldolase"/>
    <property type="match status" value="1"/>
</dbReference>
<dbReference type="InterPro" id="IPR050246">
    <property type="entry name" value="Class_II_FBP_aldolase"/>
</dbReference>
<dbReference type="NCBIfam" id="TIGR00167">
    <property type="entry name" value="cbbA"/>
    <property type="match status" value="1"/>
</dbReference>
<dbReference type="GO" id="GO:0004332">
    <property type="term" value="F:fructose-bisphosphate aldolase activity"/>
    <property type="evidence" value="ECO:0007669"/>
    <property type="project" value="UniProtKB-EC"/>
</dbReference>
<name>A0ABU5ZQY0_9BACL</name>
<organism evidence="5 6">
    <name type="scientific">Ferviditalea candida</name>
    <dbReference type="NCBI Taxonomy" id="3108399"/>
    <lineage>
        <taxon>Bacteria</taxon>
        <taxon>Bacillati</taxon>
        <taxon>Bacillota</taxon>
        <taxon>Bacilli</taxon>
        <taxon>Bacillales</taxon>
        <taxon>Paenibacillaceae</taxon>
        <taxon>Ferviditalea</taxon>
    </lineage>
</organism>
<dbReference type="PROSITE" id="PS00602">
    <property type="entry name" value="ALDOLASE_CLASS_II_1"/>
    <property type="match status" value="1"/>
</dbReference>
<gene>
    <name evidence="5" type="primary">fba</name>
    <name evidence="5" type="ORF">VF724_20010</name>
</gene>
<dbReference type="NCBIfam" id="TIGR01859">
    <property type="entry name" value="fruc_bis_ald"/>
    <property type="match status" value="1"/>
</dbReference>
<dbReference type="PANTHER" id="PTHR30304">
    <property type="entry name" value="D-TAGATOSE-1,6-BISPHOSPHATE ALDOLASE"/>
    <property type="match status" value="1"/>
</dbReference>
<reference evidence="5" key="1">
    <citation type="submission" date="2023-12" db="EMBL/GenBank/DDBJ databases">
        <title>Fervidustalea candida gen. nov., sp. nov., a novel member of the family Paenibacillaceae isolated from a geothermal area.</title>
        <authorList>
            <person name="Li W.-J."/>
            <person name="Jiao J.-Y."/>
            <person name="Chen Y."/>
        </authorList>
    </citation>
    <scope>NUCLEOTIDE SEQUENCE</scope>
    <source>
        <strain evidence="5">SYSU GA230002</strain>
    </source>
</reference>
<dbReference type="SUPFAM" id="SSF51569">
    <property type="entry name" value="Aldolase"/>
    <property type="match status" value="1"/>
</dbReference>
<keyword evidence="6" id="KW-1185">Reference proteome</keyword>
<dbReference type="PANTHER" id="PTHR30304:SF0">
    <property type="entry name" value="D-TAGATOSE-1,6-BISPHOSPHATE ALDOLASE SUBUNIT GATY-RELATED"/>
    <property type="match status" value="1"/>
</dbReference>
<keyword evidence="3" id="KW-0862">Zinc</keyword>
<sequence length="298" mass="32276">MTLVSMSTMLKKALEGGYAVGQFNLNNLEFTQAILLAAEAEQSPVILGVSETYIPYMGGLKTIAGMVKSLIEHYRISVPVALHLDHGSSYEVCIRAIHAGFTSVMIDASHHDLEHNIDVSLRVTEAAHAIGASVEAELGRITGREDDLVVNAEEGIYADPEDCVRLVRETGIDCLAPALGSVHGPYRGQPKLGFERMVVIQRLTGLPLVLHGGSGLPKEEILQAISCGTAKINVNTDNQMACTATIRAYLQKNTDAYDPRNYLIPAREAVQASVQDKMRLFGSAGKFGESLLPQTHYM</sequence>
<dbReference type="PIRSF" id="PIRSF001359">
    <property type="entry name" value="F_bP_aldolase_II"/>
    <property type="match status" value="1"/>
</dbReference>
<proteinExistence type="predicted"/>
<evidence type="ECO:0000256" key="1">
    <source>
        <dbReference type="ARBA" id="ARBA00001947"/>
    </source>
</evidence>
<dbReference type="Gene3D" id="3.20.20.70">
    <property type="entry name" value="Aldolase class I"/>
    <property type="match status" value="1"/>
</dbReference>
<comment type="caution">
    <text evidence="5">The sequence shown here is derived from an EMBL/GenBank/DDBJ whole genome shotgun (WGS) entry which is preliminary data.</text>
</comment>
<evidence type="ECO:0000313" key="6">
    <source>
        <dbReference type="Proteomes" id="UP001310386"/>
    </source>
</evidence>
<keyword evidence="4 5" id="KW-0456">Lyase</keyword>
<dbReference type="EMBL" id="JAYJLD010000058">
    <property type="protein sequence ID" value="MEB3103905.1"/>
    <property type="molecule type" value="Genomic_DNA"/>
</dbReference>
<dbReference type="RefSeq" id="WP_371756032.1">
    <property type="nucleotide sequence ID" value="NZ_JAYJLD010000058.1"/>
</dbReference>
<dbReference type="Proteomes" id="UP001310386">
    <property type="component" value="Unassembled WGS sequence"/>
</dbReference>
<evidence type="ECO:0000256" key="4">
    <source>
        <dbReference type="ARBA" id="ARBA00023239"/>
    </source>
</evidence>
<dbReference type="CDD" id="cd00947">
    <property type="entry name" value="TBP_aldolase_IIB"/>
    <property type="match status" value="1"/>
</dbReference>
<protein>
    <submittedName>
        <fullName evidence="5">Class II fructose-1,6-bisphosphate aldolase</fullName>
        <ecNumber evidence="5">4.1.2.13</ecNumber>
    </submittedName>
</protein>
<accession>A0ABU5ZQY0</accession>
<dbReference type="InterPro" id="IPR011289">
    <property type="entry name" value="Fruc_bis_ald_class-2"/>
</dbReference>
<evidence type="ECO:0000256" key="2">
    <source>
        <dbReference type="ARBA" id="ARBA00022723"/>
    </source>
</evidence>